<dbReference type="RefSeq" id="XP_056786603.1">
    <property type="nucleotide sequence ID" value="XM_056938221.1"/>
</dbReference>
<dbReference type="EMBL" id="JAPWDQ010000013">
    <property type="protein sequence ID" value="KAJ5472057.1"/>
    <property type="molecule type" value="Genomic_DNA"/>
</dbReference>
<feature type="region of interest" description="Disordered" evidence="1">
    <location>
        <begin position="188"/>
        <end position="213"/>
    </location>
</feature>
<sequence>MTFLLPSLQHSPQFTDRGCAGSIGKQHFTYLYSRARNEFSTRRNKLSGWSKSGLQPFNPEKVLGGIQKPPEEIAQLQPDAGVNAPHPSSDEPPVTPVAFDGVCLLRKIIEEDVRNLDVRGKLCFQKMLNATEKAFAGRSLLLQRNQELFQQNEKEIRQVVKSTVVGKATVMKYEDIVEAKRKREEKEFSRVLKKRKTRRKTPEPRENIQAHAPRPMEEFCSVLQF</sequence>
<dbReference type="AlphaFoldDB" id="A0A9X0BM85"/>
<gene>
    <name evidence="2" type="ORF">N7539_008626</name>
</gene>
<organism evidence="2 3">
    <name type="scientific">Penicillium diatomitis</name>
    <dbReference type="NCBI Taxonomy" id="2819901"/>
    <lineage>
        <taxon>Eukaryota</taxon>
        <taxon>Fungi</taxon>
        <taxon>Dikarya</taxon>
        <taxon>Ascomycota</taxon>
        <taxon>Pezizomycotina</taxon>
        <taxon>Eurotiomycetes</taxon>
        <taxon>Eurotiomycetidae</taxon>
        <taxon>Eurotiales</taxon>
        <taxon>Aspergillaceae</taxon>
        <taxon>Penicillium</taxon>
    </lineage>
</organism>
<dbReference type="Proteomes" id="UP001148312">
    <property type="component" value="Unassembled WGS sequence"/>
</dbReference>
<evidence type="ECO:0000256" key="1">
    <source>
        <dbReference type="SAM" id="MobiDB-lite"/>
    </source>
</evidence>
<proteinExistence type="predicted"/>
<name>A0A9X0BM85_9EURO</name>
<protein>
    <submittedName>
        <fullName evidence="2">Uncharacterized protein</fullName>
    </submittedName>
</protein>
<evidence type="ECO:0000313" key="3">
    <source>
        <dbReference type="Proteomes" id="UP001148312"/>
    </source>
</evidence>
<keyword evidence="3" id="KW-1185">Reference proteome</keyword>
<comment type="caution">
    <text evidence="2">The sequence shown here is derived from an EMBL/GenBank/DDBJ whole genome shotgun (WGS) entry which is preliminary data.</text>
</comment>
<reference evidence="2" key="1">
    <citation type="submission" date="2022-12" db="EMBL/GenBank/DDBJ databases">
        <authorList>
            <person name="Petersen C."/>
        </authorList>
    </citation>
    <scope>NUCLEOTIDE SEQUENCE</scope>
    <source>
        <strain evidence="2">IBT 30728</strain>
    </source>
</reference>
<accession>A0A9X0BM85</accession>
<reference evidence="2" key="2">
    <citation type="journal article" date="2023" name="IMA Fungus">
        <title>Comparative genomic study of the Penicillium genus elucidates a diverse pangenome and 15 lateral gene transfer events.</title>
        <authorList>
            <person name="Petersen C."/>
            <person name="Sorensen T."/>
            <person name="Nielsen M.R."/>
            <person name="Sondergaard T.E."/>
            <person name="Sorensen J.L."/>
            <person name="Fitzpatrick D.A."/>
            <person name="Frisvad J.C."/>
            <person name="Nielsen K.L."/>
        </authorList>
    </citation>
    <scope>NUCLEOTIDE SEQUENCE</scope>
    <source>
        <strain evidence="2">IBT 30728</strain>
    </source>
</reference>
<dbReference type="GeneID" id="81628471"/>
<evidence type="ECO:0000313" key="2">
    <source>
        <dbReference type="EMBL" id="KAJ5472057.1"/>
    </source>
</evidence>